<dbReference type="Gramene" id="Kaladp0050s0147.1.v1.1">
    <property type="protein sequence ID" value="Kaladp0050s0147.1.v1.1"/>
    <property type="gene ID" value="Kaladp0050s0147.v1.1"/>
</dbReference>
<protein>
    <recommendedName>
        <fullName evidence="5">Alliinase C-terminal domain-containing protein</fullName>
    </recommendedName>
</protein>
<evidence type="ECO:0000256" key="2">
    <source>
        <dbReference type="ARBA" id="ARBA00006312"/>
    </source>
</evidence>
<feature type="domain" description="Alliinase C-terminal" evidence="5">
    <location>
        <begin position="35"/>
        <end position="351"/>
    </location>
</feature>
<dbReference type="EnsemblPlants" id="Kaladp0050s0147.1.v1.1">
    <property type="protein sequence ID" value="Kaladp0050s0147.1.v1.1"/>
    <property type="gene ID" value="Kaladp0050s0147.v1.1"/>
</dbReference>
<dbReference type="GO" id="GO:0006520">
    <property type="term" value="P:amino acid metabolic process"/>
    <property type="evidence" value="ECO:0007669"/>
    <property type="project" value="TreeGrafter"/>
</dbReference>
<accession>A0A7N0U0Z5</accession>
<dbReference type="PANTHER" id="PTHR43795:SF15">
    <property type="entry name" value="TRYPTOPHAN AMINOTRANSFERASE-RELATED PROTEIN 1"/>
    <property type="match status" value="1"/>
</dbReference>
<organism evidence="6 7">
    <name type="scientific">Kalanchoe fedtschenkoi</name>
    <name type="common">Lavender scallops</name>
    <name type="synonym">South American air plant</name>
    <dbReference type="NCBI Taxonomy" id="63787"/>
    <lineage>
        <taxon>Eukaryota</taxon>
        <taxon>Viridiplantae</taxon>
        <taxon>Streptophyta</taxon>
        <taxon>Embryophyta</taxon>
        <taxon>Tracheophyta</taxon>
        <taxon>Spermatophyta</taxon>
        <taxon>Magnoliopsida</taxon>
        <taxon>eudicotyledons</taxon>
        <taxon>Gunneridae</taxon>
        <taxon>Pentapetalae</taxon>
        <taxon>Saxifragales</taxon>
        <taxon>Crassulaceae</taxon>
        <taxon>Kalanchoe</taxon>
    </lineage>
</organism>
<dbReference type="Gene3D" id="2.10.25.30">
    <property type="entry name" value="EGF-like, alliinase"/>
    <property type="match status" value="1"/>
</dbReference>
<evidence type="ECO:0000313" key="6">
    <source>
        <dbReference type="EnsemblPlants" id="Kaladp0050s0147.1.v1.1"/>
    </source>
</evidence>
<evidence type="ECO:0000256" key="4">
    <source>
        <dbReference type="ARBA" id="ARBA00022898"/>
    </source>
</evidence>
<keyword evidence="3" id="KW-0808">Transferase</keyword>
<dbReference type="PANTHER" id="PTHR43795">
    <property type="entry name" value="BIFUNCTIONAL ASPARTATE AMINOTRANSFERASE AND GLUTAMATE/ASPARTATE-PREPHENATE AMINOTRANSFERASE-RELATED"/>
    <property type="match status" value="1"/>
</dbReference>
<dbReference type="InterPro" id="IPR015424">
    <property type="entry name" value="PyrdxlP-dep_Trfase"/>
</dbReference>
<keyword evidence="4" id="KW-0663">Pyridoxal phosphate</keyword>
<dbReference type="InterPro" id="IPR006948">
    <property type="entry name" value="Alliinase_C"/>
</dbReference>
<evidence type="ECO:0000256" key="1">
    <source>
        <dbReference type="ARBA" id="ARBA00001933"/>
    </source>
</evidence>
<dbReference type="InterPro" id="IPR037029">
    <property type="entry name" value="Alliinase_N_sf"/>
</dbReference>
<comment type="similarity">
    <text evidence="2">Belongs to the alliinase family.</text>
</comment>
<dbReference type="AlphaFoldDB" id="A0A7N0U0Z5"/>
<dbReference type="Gene3D" id="3.90.1150.10">
    <property type="entry name" value="Aspartate Aminotransferase, domain 1"/>
    <property type="match status" value="1"/>
</dbReference>
<dbReference type="InterPro" id="IPR015422">
    <property type="entry name" value="PyrdxlP-dep_Trfase_small"/>
</dbReference>
<dbReference type="GO" id="GO:0016846">
    <property type="term" value="F:carbon-sulfur lyase activity"/>
    <property type="evidence" value="ECO:0007669"/>
    <property type="project" value="InterPro"/>
</dbReference>
<dbReference type="InterPro" id="IPR015421">
    <property type="entry name" value="PyrdxlP-dep_Trfase_major"/>
</dbReference>
<dbReference type="OMA" id="EAYCNFF"/>
<sequence>MSASEAVKAAQASNGSYCAQSAIPTKKNKSSETLINLEPGDPTMYETYWAKMEDKGSIMIPGGQKLSYFSSADDLCWFMEPELSDAIRRLHSVVGNAVAEDKFIVVGTGSTQLLFAALYALTCTNSHLLDQPVPVVSAAPFYSCYPGIADLVRSGLYKWGGDAGKFDREEPFIEIVNSPCNPDGSIRGPVVPQNDSRKGKLIHDFAYFWPQYTPIGAPADHDIMLFTLSKCTGHAGSRIGWALVKDRSLAEKMVGFINIATIGVSKDAQLRAAKLMGALADQCGRENDFFKYGQRLLTDRWRRLREVVDKSEVFTVKDYESDYCSFFKDIFKPNPAFAWLSCDHISDTASFLQG</sequence>
<comment type="cofactor">
    <cofactor evidence="1">
        <name>pyridoxal 5'-phosphate</name>
        <dbReference type="ChEBI" id="CHEBI:597326"/>
    </cofactor>
</comment>
<dbReference type="InterPro" id="IPR050478">
    <property type="entry name" value="Ethylene_sulfur-biosynth"/>
</dbReference>
<dbReference type="GO" id="GO:0008483">
    <property type="term" value="F:transaminase activity"/>
    <property type="evidence" value="ECO:0007669"/>
    <property type="project" value="UniProtKB-KW"/>
</dbReference>
<keyword evidence="7" id="KW-1185">Reference proteome</keyword>
<dbReference type="Pfam" id="PF04864">
    <property type="entry name" value="Alliinase_C"/>
    <property type="match status" value="1"/>
</dbReference>
<dbReference type="Gene3D" id="3.40.640.10">
    <property type="entry name" value="Type I PLP-dependent aspartate aminotransferase-like (Major domain)"/>
    <property type="match status" value="1"/>
</dbReference>
<dbReference type="Proteomes" id="UP000594263">
    <property type="component" value="Unplaced"/>
</dbReference>
<evidence type="ECO:0000259" key="5">
    <source>
        <dbReference type="Pfam" id="PF04864"/>
    </source>
</evidence>
<evidence type="ECO:0000313" key="7">
    <source>
        <dbReference type="Proteomes" id="UP000594263"/>
    </source>
</evidence>
<dbReference type="SUPFAM" id="SSF53383">
    <property type="entry name" value="PLP-dependent transferases"/>
    <property type="match status" value="1"/>
</dbReference>
<evidence type="ECO:0000256" key="3">
    <source>
        <dbReference type="ARBA" id="ARBA00022576"/>
    </source>
</evidence>
<keyword evidence="3" id="KW-0032">Aminotransferase</keyword>
<name>A0A7N0U0Z5_KALFE</name>
<reference evidence="6" key="1">
    <citation type="submission" date="2021-01" db="UniProtKB">
        <authorList>
            <consortium name="EnsemblPlants"/>
        </authorList>
    </citation>
    <scope>IDENTIFICATION</scope>
</reference>
<proteinExistence type="inferred from homology"/>